<proteinExistence type="predicted"/>
<dbReference type="InterPro" id="IPR011990">
    <property type="entry name" value="TPR-like_helical_dom_sf"/>
</dbReference>
<evidence type="ECO:0000256" key="4">
    <source>
        <dbReference type="SAM" id="SignalP"/>
    </source>
</evidence>
<protein>
    <submittedName>
        <fullName evidence="5">Uncharacterized protein</fullName>
    </submittedName>
</protein>
<dbReference type="PANTHER" id="PTHR44858">
    <property type="entry name" value="TETRATRICOPEPTIDE REPEAT PROTEIN 6"/>
    <property type="match status" value="1"/>
</dbReference>
<keyword evidence="4" id="KW-0732">Signal</keyword>
<dbReference type="OrthoDB" id="9815010at2"/>
<dbReference type="AlphaFoldDB" id="A0A6N6JC52"/>
<evidence type="ECO:0000256" key="2">
    <source>
        <dbReference type="ARBA" id="ARBA00022803"/>
    </source>
</evidence>
<accession>A0A6N6JC52</accession>
<comment type="caution">
    <text evidence="5">The sequence shown here is derived from an EMBL/GenBank/DDBJ whole genome shotgun (WGS) entry which is preliminary data.</text>
</comment>
<organism evidence="5 6">
    <name type="scientific">Litoreibacter roseus</name>
    <dbReference type="NCBI Taxonomy" id="2601869"/>
    <lineage>
        <taxon>Bacteria</taxon>
        <taxon>Pseudomonadati</taxon>
        <taxon>Pseudomonadota</taxon>
        <taxon>Alphaproteobacteria</taxon>
        <taxon>Rhodobacterales</taxon>
        <taxon>Roseobacteraceae</taxon>
        <taxon>Litoreibacter</taxon>
    </lineage>
</organism>
<dbReference type="SMART" id="SM00028">
    <property type="entry name" value="TPR"/>
    <property type="match status" value="3"/>
</dbReference>
<gene>
    <name evidence="5" type="ORF">KIN_05040</name>
</gene>
<dbReference type="PROSITE" id="PS50005">
    <property type="entry name" value="TPR"/>
    <property type="match status" value="1"/>
</dbReference>
<feature type="chain" id="PRO_5026827501" evidence="4">
    <location>
        <begin position="17"/>
        <end position="185"/>
    </location>
</feature>
<keyword evidence="1" id="KW-0677">Repeat</keyword>
<evidence type="ECO:0000256" key="3">
    <source>
        <dbReference type="PROSITE-ProRule" id="PRU00339"/>
    </source>
</evidence>
<dbReference type="InterPro" id="IPR019734">
    <property type="entry name" value="TPR_rpt"/>
</dbReference>
<dbReference type="Gene3D" id="1.25.40.10">
    <property type="entry name" value="Tetratricopeptide repeat domain"/>
    <property type="match status" value="1"/>
</dbReference>
<dbReference type="PANTHER" id="PTHR44858:SF1">
    <property type="entry name" value="UDP-N-ACETYLGLUCOSAMINE--PEPTIDE N-ACETYLGLUCOSAMINYLTRANSFERASE SPINDLY-RELATED"/>
    <property type="match status" value="1"/>
</dbReference>
<dbReference type="RefSeq" id="WP_159804366.1">
    <property type="nucleotide sequence ID" value="NZ_BLJE01000001.1"/>
</dbReference>
<evidence type="ECO:0000256" key="1">
    <source>
        <dbReference type="ARBA" id="ARBA00022737"/>
    </source>
</evidence>
<dbReference type="InterPro" id="IPR050498">
    <property type="entry name" value="Ycf3"/>
</dbReference>
<name>A0A6N6JC52_9RHOB</name>
<feature type="signal peptide" evidence="4">
    <location>
        <begin position="1"/>
        <end position="16"/>
    </location>
</feature>
<feature type="repeat" description="TPR" evidence="3">
    <location>
        <begin position="97"/>
        <end position="130"/>
    </location>
</feature>
<dbReference type="SUPFAM" id="SSF48452">
    <property type="entry name" value="TPR-like"/>
    <property type="match status" value="1"/>
</dbReference>
<keyword evidence="6" id="KW-1185">Reference proteome</keyword>
<dbReference type="Proteomes" id="UP000436822">
    <property type="component" value="Unassembled WGS sequence"/>
</dbReference>
<evidence type="ECO:0000313" key="5">
    <source>
        <dbReference type="EMBL" id="GFE63430.1"/>
    </source>
</evidence>
<keyword evidence="2 3" id="KW-0802">TPR repeat</keyword>
<reference evidence="5 6" key="1">
    <citation type="submission" date="2019-12" db="EMBL/GenBank/DDBJ databases">
        <title>Litoreibacter badius sp. nov., a novel bacteriochlorophyll a-containing bacterium in the genus Litoreibacter.</title>
        <authorList>
            <person name="Kanamuro M."/>
            <person name="Takabe Y."/>
            <person name="Mori K."/>
            <person name="Takaichi S."/>
            <person name="Hanada S."/>
        </authorList>
    </citation>
    <scope>NUCLEOTIDE SEQUENCE [LARGE SCALE GENOMIC DNA]</scope>
    <source>
        <strain evidence="5 6">K6</strain>
    </source>
</reference>
<sequence length="185" mass="21148">MMRVVFLVLVALPALAECPPLPDRSARHIELMELVASAPDEDTARNLSNEMWEIWTTAPNETAQEILRRGMERRASYNFAGAMEDFDTLIDYCPHYAEGYNQRAFVHFIRQDYPASLTDLERALELTPDHIGALSGRALALLQLGRKEEGQIALREALIRNPWLPERHRLQPLEKTAPDIRETDL</sequence>
<dbReference type="EMBL" id="BLJE01000001">
    <property type="protein sequence ID" value="GFE63430.1"/>
    <property type="molecule type" value="Genomic_DNA"/>
</dbReference>
<evidence type="ECO:0000313" key="6">
    <source>
        <dbReference type="Proteomes" id="UP000436822"/>
    </source>
</evidence>